<keyword evidence="2" id="KW-0805">Transcription regulation</keyword>
<evidence type="ECO:0000256" key="1">
    <source>
        <dbReference type="ARBA" id="ARBA00010641"/>
    </source>
</evidence>
<dbReference type="Proteomes" id="UP001428817">
    <property type="component" value="Unassembled WGS sequence"/>
</dbReference>
<feature type="domain" description="RNA polymerase sigma-70 region 2" evidence="6">
    <location>
        <begin position="32"/>
        <end position="99"/>
    </location>
</feature>
<dbReference type="PANTHER" id="PTHR43133">
    <property type="entry name" value="RNA POLYMERASE ECF-TYPE SIGMA FACTO"/>
    <property type="match status" value="1"/>
</dbReference>
<reference evidence="8" key="1">
    <citation type="journal article" date="2019" name="Int. J. Syst. Evol. Microbiol.">
        <title>The Global Catalogue of Microorganisms (GCM) 10K type strain sequencing project: providing services to taxonomists for standard genome sequencing and annotation.</title>
        <authorList>
            <consortium name="The Broad Institute Genomics Platform"/>
            <consortium name="The Broad Institute Genome Sequencing Center for Infectious Disease"/>
            <person name="Wu L."/>
            <person name="Ma J."/>
        </authorList>
    </citation>
    <scope>NUCLEOTIDE SEQUENCE [LARGE SCALE GENOMIC DNA]</scope>
    <source>
        <strain evidence="8">JCM 18303</strain>
    </source>
</reference>
<protein>
    <submittedName>
        <fullName evidence="7">Sigma-70 family RNA polymerase sigma factor</fullName>
    </submittedName>
</protein>
<proteinExistence type="inferred from homology"/>
<dbReference type="Gene3D" id="1.10.1740.10">
    <property type="match status" value="1"/>
</dbReference>
<keyword evidence="8" id="KW-1185">Reference proteome</keyword>
<comment type="similarity">
    <text evidence="1">Belongs to the sigma-70 factor family. ECF subfamily.</text>
</comment>
<dbReference type="InterPro" id="IPR039425">
    <property type="entry name" value="RNA_pol_sigma-70-like"/>
</dbReference>
<dbReference type="InterPro" id="IPR014284">
    <property type="entry name" value="RNA_pol_sigma-70_dom"/>
</dbReference>
<dbReference type="Gene3D" id="1.10.10.10">
    <property type="entry name" value="Winged helix-like DNA-binding domain superfamily/Winged helix DNA-binding domain"/>
    <property type="match status" value="1"/>
</dbReference>
<comment type="caution">
    <text evidence="7">The sequence shown here is derived from an EMBL/GenBank/DDBJ whole genome shotgun (WGS) entry which is preliminary data.</text>
</comment>
<organism evidence="7 8">
    <name type="scientific">Pseudonocardia eucalypti</name>
    <dbReference type="NCBI Taxonomy" id="648755"/>
    <lineage>
        <taxon>Bacteria</taxon>
        <taxon>Bacillati</taxon>
        <taxon>Actinomycetota</taxon>
        <taxon>Actinomycetes</taxon>
        <taxon>Pseudonocardiales</taxon>
        <taxon>Pseudonocardiaceae</taxon>
        <taxon>Pseudonocardia</taxon>
    </lineage>
</organism>
<dbReference type="SUPFAM" id="SSF88659">
    <property type="entry name" value="Sigma3 and sigma4 domains of RNA polymerase sigma factors"/>
    <property type="match status" value="1"/>
</dbReference>
<evidence type="ECO:0000259" key="6">
    <source>
        <dbReference type="Pfam" id="PF04542"/>
    </source>
</evidence>
<keyword evidence="3" id="KW-0731">Sigma factor</keyword>
<evidence type="ECO:0000256" key="4">
    <source>
        <dbReference type="ARBA" id="ARBA00023125"/>
    </source>
</evidence>
<sequence length="196" mass="21969">MIAIDPGLSRTPTTTELLRGAEGGDQYAWEQLVNRFEPAVAATIGSYRLQEADARDVTQRTWLRMIERHRQLREPEALAGWLMTTARRECLRILSDQRRSCPFDTDAAADRPDPTCNVGQRAVDADTARRLRRLMASLPARSGMLLGFLFEDDPPAYAELSRRTGIPVGSIGPTRARALRQLRLLIEAEVEASPRL</sequence>
<dbReference type="InterPro" id="IPR007627">
    <property type="entry name" value="RNA_pol_sigma70_r2"/>
</dbReference>
<dbReference type="PANTHER" id="PTHR43133:SF8">
    <property type="entry name" value="RNA POLYMERASE SIGMA FACTOR HI_1459-RELATED"/>
    <property type="match status" value="1"/>
</dbReference>
<dbReference type="Pfam" id="PF04542">
    <property type="entry name" value="Sigma70_r2"/>
    <property type="match status" value="1"/>
</dbReference>
<dbReference type="InterPro" id="IPR013324">
    <property type="entry name" value="RNA_pol_sigma_r3/r4-like"/>
</dbReference>
<dbReference type="EMBL" id="BAABJP010000004">
    <property type="protein sequence ID" value="GAA5149280.1"/>
    <property type="molecule type" value="Genomic_DNA"/>
</dbReference>
<dbReference type="RefSeq" id="WP_185062838.1">
    <property type="nucleotide sequence ID" value="NZ_BAABJP010000004.1"/>
</dbReference>
<keyword evidence="5" id="KW-0804">Transcription</keyword>
<evidence type="ECO:0000313" key="8">
    <source>
        <dbReference type="Proteomes" id="UP001428817"/>
    </source>
</evidence>
<gene>
    <name evidence="7" type="ORF">GCM10023321_12900</name>
</gene>
<evidence type="ECO:0000256" key="2">
    <source>
        <dbReference type="ARBA" id="ARBA00023015"/>
    </source>
</evidence>
<evidence type="ECO:0000256" key="3">
    <source>
        <dbReference type="ARBA" id="ARBA00023082"/>
    </source>
</evidence>
<name>A0ABP9PND1_9PSEU</name>
<keyword evidence="4" id="KW-0238">DNA-binding</keyword>
<accession>A0ABP9PND1</accession>
<dbReference type="InterPro" id="IPR036388">
    <property type="entry name" value="WH-like_DNA-bd_sf"/>
</dbReference>
<dbReference type="NCBIfam" id="TIGR02937">
    <property type="entry name" value="sigma70-ECF"/>
    <property type="match status" value="1"/>
</dbReference>
<evidence type="ECO:0000313" key="7">
    <source>
        <dbReference type="EMBL" id="GAA5149280.1"/>
    </source>
</evidence>
<dbReference type="InterPro" id="IPR013325">
    <property type="entry name" value="RNA_pol_sigma_r2"/>
</dbReference>
<evidence type="ECO:0000256" key="5">
    <source>
        <dbReference type="ARBA" id="ARBA00023163"/>
    </source>
</evidence>
<dbReference type="SUPFAM" id="SSF88946">
    <property type="entry name" value="Sigma2 domain of RNA polymerase sigma factors"/>
    <property type="match status" value="1"/>
</dbReference>